<keyword evidence="2" id="KW-1185">Reference proteome</keyword>
<name>A0ABU9HSQ8_9FLAO</name>
<reference evidence="1 2" key="1">
    <citation type="submission" date="2024-04" db="EMBL/GenBank/DDBJ databases">
        <title>Flavobacterium sp. DGU11 16S ribosomal RNA gene Genome sequencing and assembly.</title>
        <authorList>
            <person name="Park S."/>
        </authorList>
    </citation>
    <scope>NUCLEOTIDE SEQUENCE [LARGE SCALE GENOMIC DNA]</scope>
    <source>
        <strain evidence="1 2">DGU11</strain>
    </source>
</reference>
<evidence type="ECO:0000313" key="2">
    <source>
        <dbReference type="Proteomes" id="UP001464555"/>
    </source>
</evidence>
<gene>
    <name evidence="1" type="ORF">AAEO56_01110</name>
</gene>
<proteinExistence type="predicted"/>
<comment type="caution">
    <text evidence="1">The sequence shown here is derived from an EMBL/GenBank/DDBJ whole genome shotgun (WGS) entry which is preliminary data.</text>
</comment>
<dbReference type="Proteomes" id="UP001464555">
    <property type="component" value="Unassembled WGS sequence"/>
</dbReference>
<organism evidence="1 2">
    <name type="scientific">Flavobacterium arundinis</name>
    <dbReference type="NCBI Taxonomy" id="3139143"/>
    <lineage>
        <taxon>Bacteria</taxon>
        <taxon>Pseudomonadati</taxon>
        <taxon>Bacteroidota</taxon>
        <taxon>Flavobacteriia</taxon>
        <taxon>Flavobacteriales</taxon>
        <taxon>Flavobacteriaceae</taxon>
        <taxon>Flavobacterium</taxon>
    </lineage>
</organism>
<protein>
    <submittedName>
        <fullName evidence="1">Uncharacterized protein</fullName>
    </submittedName>
</protein>
<accession>A0ABU9HSQ8</accession>
<dbReference type="EMBL" id="JBBYHR010000001">
    <property type="protein sequence ID" value="MEL1242844.1"/>
    <property type="molecule type" value="Genomic_DNA"/>
</dbReference>
<dbReference type="RefSeq" id="WP_341695169.1">
    <property type="nucleotide sequence ID" value="NZ_JBBYHR010000001.1"/>
</dbReference>
<evidence type="ECO:0000313" key="1">
    <source>
        <dbReference type="EMBL" id="MEL1242844.1"/>
    </source>
</evidence>
<sequence length="209" mass="23861">MNTFFYTKKAFSEKEILFILNLCDELLPPPKTAVITQANNVKELPITSYLDKEVLKAFVRNKYGIGYESDEGKPSIRITKPDGRGFVSIPSIKREEFHITKKIALHLAEGLDLKLLAVPPVEFESFNKIYKENRRTTDFPGLYWLQYYDAQEFKKQGGNAIFDNPYINAQLIKDGIFIEVGHSPYDFQTPEGEALMIKANAAMPPVVNY</sequence>